<dbReference type="PANTHER" id="PTHR33712:SF7">
    <property type="entry name" value="LIGHT-INDEPENDENT PROTOCHLOROPHYLLIDE REDUCTASE SUBUNIT B"/>
    <property type="match status" value="1"/>
</dbReference>
<feature type="domain" description="Nitrogenase molybdenum-iron protein beta chain N-terminal" evidence="17">
    <location>
        <begin position="1"/>
        <end position="56"/>
    </location>
</feature>
<evidence type="ECO:0000256" key="15">
    <source>
        <dbReference type="RuleBase" id="RU364127"/>
    </source>
</evidence>
<dbReference type="Gene3D" id="3.40.50.1980">
    <property type="entry name" value="Nitrogenase molybdenum iron protein domain"/>
    <property type="match status" value="3"/>
</dbReference>
<evidence type="ECO:0000256" key="3">
    <source>
        <dbReference type="ARBA" id="ARBA00011462"/>
    </source>
</evidence>
<evidence type="ECO:0000256" key="6">
    <source>
        <dbReference type="ARBA" id="ARBA00022723"/>
    </source>
</evidence>
<keyword evidence="19" id="KW-1185">Reference proteome</keyword>
<dbReference type="NCBIfam" id="TIGR01286">
    <property type="entry name" value="nifK"/>
    <property type="match status" value="1"/>
</dbReference>
<dbReference type="Gene3D" id="1.20.89.10">
    <property type="entry name" value="Nitrogenase Molybdenum-iron Protein, subunit B, domain 4"/>
    <property type="match status" value="1"/>
</dbReference>
<keyword evidence="9 15" id="KW-0560">Oxidoreductase</keyword>
<sequence length="513" mass="57414">MPQSAEKILDHAPLFREPEYRKMLAEKKLNFECPHPDEIVSDQRDFTQTWEYREKNLARKALVVNPAKACQPLGAVFAAAGFERTMSFVHGSQGCVAYYRSHLSRHFKEPAAAVSSSMTEDAAVFGGLKNMVDGLANTYQLYDPKMIAVSTTCMAEVIGDDLHSFIQNAKDEDSVPRDFDVPFAHTPAFVGSHVDGYDNMVKGILEHFWKGQERTQVEGAINIIPGFDGFCVGNNRELKRLLDVMGVSYTFIQDASDQFDTPSDGEYRMYDGGTKINEVKKALNAEATLSLQHHNTRKTLGYCEEVGQATASFHYPLGVQATDEFLMEVAAISGKEIPEAIRLERGRLVDAMADSQSWLHGKKYAIYGDPDFVHAMARFVMETGGEPTHCLATNGTSAWEADLKKLLASSPFGKAAQVWAGKDLWALRSLLFTEPVDLLIGNSYGKYLERDTGTPLIRLMFPIFDRHHHHRFALFGYQGALRVLTTILDKIFDKLDRETSETGVTDYSYDLTR</sequence>
<dbReference type="PROSITE" id="PS00699">
    <property type="entry name" value="NITROGENASE_1_1"/>
    <property type="match status" value="1"/>
</dbReference>
<keyword evidence="12 14" id="KW-0535">Nitrogen fixation</keyword>
<dbReference type="SUPFAM" id="SSF53807">
    <property type="entry name" value="Helical backbone' metal receptor"/>
    <property type="match status" value="1"/>
</dbReference>
<dbReference type="CDD" id="cd01974">
    <property type="entry name" value="Nitrogenase_MoFe_beta"/>
    <property type="match status" value="1"/>
</dbReference>
<comment type="cofactor">
    <cofactor evidence="15">
        <name>[8Fe-7S] cluster</name>
        <dbReference type="ChEBI" id="CHEBI:21143"/>
    </cofactor>
    <text evidence="15">Binds 1 [8Fe-7S] cluster per heterodimer.</text>
</comment>
<evidence type="ECO:0000256" key="4">
    <source>
        <dbReference type="ARBA" id="ARBA00012773"/>
    </source>
</evidence>
<reference evidence="19" key="1">
    <citation type="submission" date="2016-10" db="EMBL/GenBank/DDBJ databases">
        <authorList>
            <person name="Varghese N."/>
            <person name="Submissions S."/>
        </authorList>
    </citation>
    <scope>NUCLEOTIDE SEQUENCE [LARGE SCALE GENOMIC DNA]</scope>
    <source>
        <strain evidence="19">CGMCC 1.11022</strain>
    </source>
</reference>
<dbReference type="Pfam" id="PF00148">
    <property type="entry name" value="Oxidored_nitro"/>
    <property type="match status" value="1"/>
</dbReference>
<keyword evidence="11 15" id="KW-0411">Iron-sulfur</keyword>
<evidence type="ECO:0000256" key="8">
    <source>
        <dbReference type="ARBA" id="ARBA00022840"/>
    </source>
</evidence>
<dbReference type="InterPro" id="IPR000510">
    <property type="entry name" value="Nase/OxRdtase_comp1"/>
</dbReference>
<evidence type="ECO:0000256" key="5">
    <source>
        <dbReference type="ARBA" id="ARBA00014775"/>
    </source>
</evidence>
<dbReference type="InterPro" id="IPR000318">
    <property type="entry name" value="Nase_comp1_CS"/>
</dbReference>
<dbReference type="Proteomes" id="UP000198894">
    <property type="component" value="Unassembled WGS sequence"/>
</dbReference>
<dbReference type="GO" id="GO:0005524">
    <property type="term" value="F:ATP binding"/>
    <property type="evidence" value="ECO:0007669"/>
    <property type="project" value="UniProtKB-KW"/>
</dbReference>
<feature type="domain" description="Nitrogenase/oxidoreductase component 1" evidence="16">
    <location>
        <begin position="70"/>
        <end position="490"/>
    </location>
</feature>
<dbReference type="EC" id="1.18.6.1" evidence="4 15"/>
<evidence type="ECO:0000256" key="10">
    <source>
        <dbReference type="ARBA" id="ARBA00023004"/>
    </source>
</evidence>
<evidence type="ECO:0000256" key="2">
    <source>
        <dbReference type="ARBA" id="ARBA00011002"/>
    </source>
</evidence>
<dbReference type="AlphaFoldDB" id="A0A1G9GML8"/>
<dbReference type="InterPro" id="IPR050152">
    <property type="entry name" value="ChlB/BchB/BchZ"/>
</dbReference>
<keyword evidence="7 15" id="KW-0547">Nucleotide-binding</keyword>
<accession>A0A1G9GML8</accession>
<evidence type="ECO:0000256" key="12">
    <source>
        <dbReference type="ARBA" id="ARBA00023231"/>
    </source>
</evidence>
<organism evidence="18 19">
    <name type="scientific">Mesorhizobium muleiense</name>
    <dbReference type="NCBI Taxonomy" id="1004279"/>
    <lineage>
        <taxon>Bacteria</taxon>
        <taxon>Pseudomonadati</taxon>
        <taxon>Pseudomonadota</taxon>
        <taxon>Alphaproteobacteria</taxon>
        <taxon>Hyphomicrobiales</taxon>
        <taxon>Phyllobacteriaceae</taxon>
        <taxon>Mesorhizobium</taxon>
    </lineage>
</organism>
<gene>
    <name evidence="18" type="ORF">SAMN05428953_12525</name>
</gene>
<keyword evidence="10 15" id="KW-0408">Iron</keyword>
<dbReference type="EMBL" id="FNEE01000025">
    <property type="protein sequence ID" value="SDL01852.1"/>
    <property type="molecule type" value="Genomic_DNA"/>
</dbReference>
<evidence type="ECO:0000256" key="11">
    <source>
        <dbReference type="ARBA" id="ARBA00023014"/>
    </source>
</evidence>
<dbReference type="InterPro" id="IPR024564">
    <property type="entry name" value="Nase_Mo-Fe_CF_bsu_N"/>
</dbReference>
<dbReference type="Pfam" id="PF11844">
    <property type="entry name" value="DUF3364"/>
    <property type="match status" value="1"/>
</dbReference>
<dbReference type="InterPro" id="IPR005976">
    <property type="entry name" value="Nase_Mo-Fe_CF_bsu"/>
</dbReference>
<proteinExistence type="inferred from homology"/>
<dbReference type="GO" id="GO:0046872">
    <property type="term" value="F:metal ion binding"/>
    <property type="evidence" value="ECO:0007669"/>
    <property type="project" value="UniProtKB-KW"/>
</dbReference>
<name>A0A1G9GML8_9HYPH</name>
<keyword evidence="6 15" id="KW-0479">Metal-binding</keyword>
<dbReference type="PROSITE" id="PS00090">
    <property type="entry name" value="NITROGENASE_1_2"/>
    <property type="match status" value="1"/>
</dbReference>
<dbReference type="GO" id="GO:0016612">
    <property type="term" value="C:molybdenum-iron nitrogenase complex"/>
    <property type="evidence" value="ECO:0007669"/>
    <property type="project" value="InterPro"/>
</dbReference>
<keyword evidence="8 15" id="KW-0067">ATP-binding</keyword>
<dbReference type="GO" id="GO:0016163">
    <property type="term" value="F:nitrogenase activity"/>
    <property type="evidence" value="ECO:0007669"/>
    <property type="project" value="UniProtKB-EC"/>
</dbReference>
<comment type="similarity">
    <text evidence="2 14">Belongs to the NifD/NifK/NifE/NifN family.</text>
</comment>
<evidence type="ECO:0000313" key="18">
    <source>
        <dbReference type="EMBL" id="SDL01852.1"/>
    </source>
</evidence>
<evidence type="ECO:0000256" key="9">
    <source>
        <dbReference type="ARBA" id="ARBA00023002"/>
    </source>
</evidence>
<evidence type="ECO:0000256" key="13">
    <source>
        <dbReference type="ARBA" id="ARBA00047967"/>
    </source>
</evidence>
<comment type="function">
    <text evidence="1 15">This molybdenum-iron protein is part of the nitrogenase complex that catalyzes the key enzymatic reactions in nitrogen fixation.</text>
</comment>
<evidence type="ECO:0000256" key="1">
    <source>
        <dbReference type="ARBA" id="ARBA00002621"/>
    </source>
</evidence>
<evidence type="ECO:0000256" key="14">
    <source>
        <dbReference type="RuleBase" id="RU004021"/>
    </source>
</evidence>
<dbReference type="PANTHER" id="PTHR33712">
    <property type="entry name" value="LIGHT-INDEPENDENT PROTOCHLOROPHYLLIDE REDUCTASE SUBUNIT B"/>
    <property type="match status" value="1"/>
</dbReference>
<evidence type="ECO:0000313" key="19">
    <source>
        <dbReference type="Proteomes" id="UP000198894"/>
    </source>
</evidence>
<comment type="catalytic activity">
    <reaction evidence="13 15">
        <text>N2 + 8 reduced [2Fe-2S]-[ferredoxin] + 16 ATP + 16 H2O = H2 + 8 oxidized [2Fe-2S]-[ferredoxin] + 2 NH4(+) + 16 ADP + 16 phosphate + 6 H(+)</text>
        <dbReference type="Rhea" id="RHEA:21448"/>
        <dbReference type="Rhea" id="RHEA-COMP:10000"/>
        <dbReference type="Rhea" id="RHEA-COMP:10001"/>
        <dbReference type="ChEBI" id="CHEBI:15377"/>
        <dbReference type="ChEBI" id="CHEBI:15378"/>
        <dbReference type="ChEBI" id="CHEBI:17997"/>
        <dbReference type="ChEBI" id="CHEBI:18276"/>
        <dbReference type="ChEBI" id="CHEBI:28938"/>
        <dbReference type="ChEBI" id="CHEBI:30616"/>
        <dbReference type="ChEBI" id="CHEBI:33737"/>
        <dbReference type="ChEBI" id="CHEBI:33738"/>
        <dbReference type="ChEBI" id="CHEBI:43474"/>
        <dbReference type="ChEBI" id="CHEBI:456216"/>
        <dbReference type="EC" id="1.18.6.1"/>
    </reaction>
</comment>
<protein>
    <recommendedName>
        <fullName evidence="5 15">Nitrogenase molybdenum-iron protein beta chain</fullName>
        <ecNumber evidence="4 15">1.18.6.1</ecNumber>
    </recommendedName>
    <alternativeName>
        <fullName evidence="15">Dinitrogenase</fullName>
    </alternativeName>
</protein>
<evidence type="ECO:0000256" key="7">
    <source>
        <dbReference type="ARBA" id="ARBA00022741"/>
    </source>
</evidence>
<evidence type="ECO:0000259" key="17">
    <source>
        <dbReference type="Pfam" id="PF11844"/>
    </source>
</evidence>
<dbReference type="RefSeq" id="WP_029356526.1">
    <property type="nucleotide sequence ID" value="NZ_CP183375.1"/>
</dbReference>
<evidence type="ECO:0000259" key="16">
    <source>
        <dbReference type="Pfam" id="PF00148"/>
    </source>
</evidence>
<comment type="subunit">
    <text evidence="3 15">Tetramer of two alpha and two beta chains. Forms complex with the iron protein (nitrogenase component 2).</text>
</comment>
<dbReference type="GO" id="GO:0051536">
    <property type="term" value="F:iron-sulfur cluster binding"/>
    <property type="evidence" value="ECO:0007669"/>
    <property type="project" value="UniProtKB-KW"/>
</dbReference>